<dbReference type="Pfam" id="PF04212">
    <property type="entry name" value="MIT"/>
    <property type="match status" value="1"/>
</dbReference>
<evidence type="ECO:0000256" key="5">
    <source>
        <dbReference type="ARBA" id="ARBA00022618"/>
    </source>
</evidence>
<dbReference type="CDD" id="cd02678">
    <property type="entry name" value="MIT_VPS4"/>
    <property type="match status" value="1"/>
</dbReference>
<evidence type="ECO:0000256" key="13">
    <source>
        <dbReference type="RuleBase" id="RU003651"/>
    </source>
</evidence>
<evidence type="ECO:0000256" key="1">
    <source>
        <dbReference type="ARBA" id="ARBA00004633"/>
    </source>
</evidence>
<dbReference type="FunFam" id="1.20.58.80:FF:000002">
    <property type="entry name" value="Vacuolar protein sorting-associated protein 4A"/>
    <property type="match status" value="1"/>
</dbReference>
<dbReference type="InterPro" id="IPR007330">
    <property type="entry name" value="MIT_dom"/>
</dbReference>
<proteinExistence type="inferred from homology"/>
<sequence length="441" mass="48808">MASSSTLQKAIDIVTKATEEDRNKNYEEALRLYEHGVEYFLHAIKYEAQGDKAKDSIRAKCFQYLDRAEKLKEYLKKGKKKPVKDGDGAAKDDKSKANDSSDSDSDDPEKKKLQAKLEGAIVVEKPHVKWSDVAGLEGAKTALKEAVILPIKFPHLFTGKRMPWKGILLFGPPGTGKSYLAKAVATEANNSTFFSVSSSDLVSKWLGESEKLVKNLFELARAHKPSIVFIDEVDSLCSARSDNESESARRIKTEFLVQMQGVGSDNDGVLVLGATNTPWILDSAIRRRFEKRIYIPLPDEHARLVMFKIHLGNTAHTLTEDNLRTLASKTDGFSGSDISIVVRDALMQPVRKVQTATHFKKVSGPSPVDKTTICDDLLVPCSPGDPGAIEMTWVDLPGDKLFEPPVTMNDMLKSLASTKPTVNEDDMKKLDKFTEDFGQEG</sequence>
<dbReference type="Proteomes" id="UP000075903">
    <property type="component" value="Unassembled WGS sequence"/>
</dbReference>
<dbReference type="InterPro" id="IPR003959">
    <property type="entry name" value="ATPase_AAA_core"/>
</dbReference>
<dbReference type="InterPro" id="IPR036181">
    <property type="entry name" value="MIT_dom_sf"/>
</dbReference>
<dbReference type="EC" id="3.6.4.6" evidence="3"/>
<evidence type="ECO:0000256" key="9">
    <source>
        <dbReference type="ARBA" id="ARBA00022840"/>
    </source>
</evidence>
<dbReference type="VEuPathDB" id="VectorBase:AMEM015879"/>
<dbReference type="FunFam" id="3.40.50.300:FF:000043">
    <property type="entry name" value="Vacuolar protein sorting-associated protein 4"/>
    <property type="match status" value="1"/>
</dbReference>
<evidence type="ECO:0000256" key="8">
    <source>
        <dbReference type="ARBA" id="ARBA00022801"/>
    </source>
</evidence>
<dbReference type="AlphaFoldDB" id="A0A182VJ69"/>
<dbReference type="EnsemblMetazoa" id="AMEM015879-RA">
    <property type="protein sequence ID" value="AMEM015879-PA"/>
    <property type="gene ID" value="AMEM015879"/>
</dbReference>
<comment type="similarity">
    <text evidence="2 13">Belongs to the AAA ATPase family.</text>
</comment>
<feature type="region of interest" description="Disordered" evidence="14">
    <location>
        <begin position="77"/>
        <end position="111"/>
    </location>
</feature>
<keyword evidence="7" id="KW-0967">Endosome</keyword>
<dbReference type="PROSITE" id="PS00674">
    <property type="entry name" value="AAA"/>
    <property type="match status" value="1"/>
</dbReference>
<evidence type="ECO:0000259" key="15">
    <source>
        <dbReference type="SMART" id="SM00382"/>
    </source>
</evidence>
<evidence type="ECO:0000256" key="2">
    <source>
        <dbReference type="ARBA" id="ARBA00006914"/>
    </source>
</evidence>
<dbReference type="InterPro" id="IPR045253">
    <property type="entry name" value="VPS4_MIT"/>
</dbReference>
<dbReference type="VEuPathDB" id="VectorBase:AMEM21_013253"/>
<keyword evidence="18" id="KW-1185">Reference proteome</keyword>
<dbReference type="InterPro" id="IPR050304">
    <property type="entry name" value="MT-severing_AAA_ATPase"/>
</dbReference>
<evidence type="ECO:0000256" key="10">
    <source>
        <dbReference type="ARBA" id="ARBA00022927"/>
    </source>
</evidence>
<dbReference type="Gene3D" id="3.40.50.300">
    <property type="entry name" value="P-loop containing nucleotide triphosphate hydrolases"/>
    <property type="match status" value="1"/>
</dbReference>
<keyword evidence="4" id="KW-0813">Transport</keyword>
<dbReference type="PANTHER" id="PTHR23074">
    <property type="entry name" value="AAA DOMAIN-CONTAINING"/>
    <property type="match status" value="1"/>
</dbReference>
<dbReference type="Pfam" id="PF00004">
    <property type="entry name" value="AAA"/>
    <property type="match status" value="1"/>
</dbReference>
<evidence type="ECO:0000256" key="12">
    <source>
        <dbReference type="ARBA" id="ARBA00023306"/>
    </source>
</evidence>
<reference evidence="17" key="1">
    <citation type="submission" date="2020-05" db="UniProtKB">
        <authorList>
            <consortium name="EnsemblMetazoa"/>
        </authorList>
    </citation>
    <scope>IDENTIFICATION</scope>
    <source>
        <strain evidence="17">MAF</strain>
    </source>
</reference>
<protein>
    <recommendedName>
        <fullName evidence="3">vesicle-fusing ATPase</fullName>
        <ecNumber evidence="3">3.6.4.6</ecNumber>
    </recommendedName>
</protein>
<dbReference type="GO" id="GO:0005524">
    <property type="term" value="F:ATP binding"/>
    <property type="evidence" value="ECO:0007669"/>
    <property type="project" value="UniProtKB-KW"/>
</dbReference>
<dbReference type="Gene3D" id="1.20.58.80">
    <property type="entry name" value="Phosphotransferase system, lactose/cellobiose-type IIA subunit"/>
    <property type="match status" value="1"/>
</dbReference>
<evidence type="ECO:0000259" key="16">
    <source>
        <dbReference type="SMART" id="SM00745"/>
    </source>
</evidence>
<evidence type="ECO:0000256" key="14">
    <source>
        <dbReference type="SAM" id="MobiDB-lite"/>
    </source>
</evidence>
<dbReference type="KEGG" id="amer:121593752"/>
<keyword evidence="6 13" id="KW-0547">Nucleotide-binding</keyword>
<dbReference type="GO" id="GO:0031902">
    <property type="term" value="C:late endosome membrane"/>
    <property type="evidence" value="ECO:0007669"/>
    <property type="project" value="UniProtKB-SubCell"/>
</dbReference>
<keyword evidence="12" id="KW-0131">Cell cycle</keyword>
<dbReference type="InterPro" id="IPR015415">
    <property type="entry name" value="Spast_Vps4_C"/>
</dbReference>
<dbReference type="GO" id="GO:0007033">
    <property type="term" value="P:vacuole organization"/>
    <property type="evidence" value="ECO:0007669"/>
    <property type="project" value="TreeGrafter"/>
</dbReference>
<organism evidence="17 18">
    <name type="scientific">Anopheles merus</name>
    <name type="common">Mosquito</name>
    <dbReference type="NCBI Taxonomy" id="30066"/>
    <lineage>
        <taxon>Eukaryota</taxon>
        <taxon>Metazoa</taxon>
        <taxon>Ecdysozoa</taxon>
        <taxon>Arthropoda</taxon>
        <taxon>Hexapoda</taxon>
        <taxon>Insecta</taxon>
        <taxon>Pterygota</taxon>
        <taxon>Neoptera</taxon>
        <taxon>Endopterygota</taxon>
        <taxon>Diptera</taxon>
        <taxon>Nematocera</taxon>
        <taxon>Culicoidea</taxon>
        <taxon>Culicidae</taxon>
        <taxon>Anophelinae</taxon>
        <taxon>Anopheles</taxon>
    </lineage>
</organism>
<evidence type="ECO:0000256" key="4">
    <source>
        <dbReference type="ARBA" id="ARBA00022448"/>
    </source>
</evidence>
<evidence type="ECO:0000256" key="7">
    <source>
        <dbReference type="ARBA" id="ARBA00022753"/>
    </source>
</evidence>
<dbReference type="RefSeq" id="XP_041772347.1">
    <property type="nucleotide sequence ID" value="XM_041916413.1"/>
</dbReference>
<keyword evidence="9 13" id="KW-0067">ATP-binding</keyword>
<dbReference type="CTD" id="32777"/>
<dbReference type="InterPro" id="IPR027417">
    <property type="entry name" value="P-loop_NTPase"/>
</dbReference>
<keyword evidence="5" id="KW-0132">Cell division</keyword>
<dbReference type="GO" id="GO:0015031">
    <property type="term" value="P:protein transport"/>
    <property type="evidence" value="ECO:0007669"/>
    <property type="project" value="UniProtKB-KW"/>
</dbReference>
<name>A0A182VJ69_ANOME</name>
<keyword evidence="11" id="KW-0472">Membrane</keyword>
<dbReference type="PANTHER" id="PTHR23074:SF83">
    <property type="entry name" value="VACUOLAR PROTEIN SORTING-ASSOCIATED PROTEIN 4A"/>
    <property type="match status" value="1"/>
</dbReference>
<dbReference type="Gene3D" id="1.10.8.60">
    <property type="match status" value="1"/>
</dbReference>
<evidence type="ECO:0000256" key="3">
    <source>
        <dbReference type="ARBA" id="ARBA00012674"/>
    </source>
</evidence>
<dbReference type="Pfam" id="PF17862">
    <property type="entry name" value="AAA_lid_3"/>
    <property type="match status" value="1"/>
</dbReference>
<dbReference type="InterPro" id="IPR003960">
    <property type="entry name" value="ATPase_AAA_CS"/>
</dbReference>
<dbReference type="GeneID" id="121593752"/>
<dbReference type="GO" id="GO:0016887">
    <property type="term" value="F:ATP hydrolysis activity"/>
    <property type="evidence" value="ECO:0007669"/>
    <property type="project" value="InterPro"/>
</dbReference>
<evidence type="ECO:0000256" key="6">
    <source>
        <dbReference type="ARBA" id="ARBA00022741"/>
    </source>
</evidence>
<accession>A0A182VJ69</accession>
<dbReference type="GO" id="GO:0016197">
    <property type="term" value="P:endosomal transport"/>
    <property type="evidence" value="ECO:0007669"/>
    <property type="project" value="TreeGrafter"/>
</dbReference>
<evidence type="ECO:0000313" key="18">
    <source>
        <dbReference type="Proteomes" id="UP000075903"/>
    </source>
</evidence>
<feature type="domain" description="AAA+ ATPase" evidence="15">
    <location>
        <begin position="163"/>
        <end position="299"/>
    </location>
</feature>
<dbReference type="InterPro" id="IPR003593">
    <property type="entry name" value="AAA+_ATPase"/>
</dbReference>
<dbReference type="SMART" id="SM00745">
    <property type="entry name" value="MIT"/>
    <property type="match status" value="1"/>
</dbReference>
<feature type="domain" description="MIT" evidence="16">
    <location>
        <begin position="3"/>
        <end position="82"/>
    </location>
</feature>
<keyword evidence="10" id="KW-0653">Protein transport</keyword>
<comment type="subcellular location">
    <subcellularLocation>
        <location evidence="1">Late endosome membrane</location>
        <topology evidence="1">Peripheral membrane protein</topology>
    </subcellularLocation>
</comment>
<dbReference type="FunFam" id="1.10.8.60:FF:000015">
    <property type="entry name" value="vacuolar protein sorting-associated protein 4A"/>
    <property type="match status" value="1"/>
</dbReference>
<dbReference type="RefSeq" id="XP_041772338.1">
    <property type="nucleotide sequence ID" value="XM_041916404.1"/>
</dbReference>
<dbReference type="GO" id="GO:0051301">
    <property type="term" value="P:cell division"/>
    <property type="evidence" value="ECO:0007669"/>
    <property type="project" value="UniProtKB-KW"/>
</dbReference>
<feature type="compositionally biased region" description="Basic and acidic residues" evidence="14">
    <location>
        <begin position="83"/>
        <end position="99"/>
    </location>
</feature>
<dbReference type="InterPro" id="IPR041569">
    <property type="entry name" value="AAA_lid_3"/>
</dbReference>
<dbReference type="SUPFAM" id="SSF52540">
    <property type="entry name" value="P-loop containing nucleoside triphosphate hydrolases"/>
    <property type="match status" value="1"/>
</dbReference>
<dbReference type="Pfam" id="PF09336">
    <property type="entry name" value="Vps4_C"/>
    <property type="match status" value="1"/>
</dbReference>
<dbReference type="STRING" id="30066.A0A182VJ69"/>
<evidence type="ECO:0000313" key="17">
    <source>
        <dbReference type="EnsemblMetazoa" id="AMEM015879-PA"/>
    </source>
</evidence>
<dbReference type="SUPFAM" id="SSF116846">
    <property type="entry name" value="MIT domain"/>
    <property type="match status" value="1"/>
</dbReference>
<dbReference type="SMART" id="SM00382">
    <property type="entry name" value="AAA"/>
    <property type="match status" value="1"/>
</dbReference>
<keyword evidence="8" id="KW-0378">Hydrolase</keyword>
<dbReference type="CDD" id="cd19521">
    <property type="entry name" value="RecA-like_VPS4"/>
    <property type="match status" value="1"/>
</dbReference>
<evidence type="ECO:0000256" key="11">
    <source>
        <dbReference type="ARBA" id="ARBA00023136"/>
    </source>
</evidence>